<proteinExistence type="predicted"/>
<accession>R0KV78</accession>
<keyword evidence="3" id="KW-1185">Reference proteome</keyword>
<evidence type="ECO:0000313" key="2">
    <source>
        <dbReference type="EMBL" id="EOA93049.1"/>
    </source>
</evidence>
<dbReference type="Proteomes" id="UP000296049">
    <property type="component" value="Unassembled WGS sequence"/>
</dbReference>
<evidence type="ECO:0000313" key="3">
    <source>
        <dbReference type="Proteomes" id="UP000296049"/>
    </source>
</evidence>
<feature type="region of interest" description="Disordered" evidence="1">
    <location>
        <begin position="1"/>
        <end position="30"/>
    </location>
</feature>
<dbReference type="EMBL" id="KB749999">
    <property type="protein sequence ID" value="EOA93049.1"/>
    <property type="molecule type" value="Genomic_DNA"/>
</dbReference>
<dbReference type="AlphaFoldDB" id="R0KV78"/>
<organism evidence="2 3">
    <name type="scientific">Anas platyrhynchos</name>
    <name type="common">Mallard</name>
    <name type="synonym">Anas boschas</name>
    <dbReference type="NCBI Taxonomy" id="8839"/>
    <lineage>
        <taxon>Eukaryota</taxon>
        <taxon>Metazoa</taxon>
        <taxon>Chordata</taxon>
        <taxon>Craniata</taxon>
        <taxon>Vertebrata</taxon>
        <taxon>Euteleostomi</taxon>
        <taxon>Archelosauria</taxon>
        <taxon>Archosauria</taxon>
        <taxon>Dinosauria</taxon>
        <taxon>Saurischia</taxon>
        <taxon>Theropoda</taxon>
        <taxon>Coelurosauria</taxon>
        <taxon>Aves</taxon>
        <taxon>Neognathae</taxon>
        <taxon>Galloanserae</taxon>
        <taxon>Anseriformes</taxon>
        <taxon>Anatidae</taxon>
        <taxon>Anatinae</taxon>
        <taxon>Anas</taxon>
    </lineage>
</organism>
<sequence>EEPDGPAWETEEDNDDEEEGGGTDGMEAQDDSEVTFALHSASVFCVSLDPKTNTL</sequence>
<evidence type="ECO:0000256" key="1">
    <source>
        <dbReference type="SAM" id="MobiDB-lite"/>
    </source>
</evidence>
<feature type="non-terminal residue" evidence="2">
    <location>
        <position position="55"/>
    </location>
</feature>
<name>R0KV78_ANAPL</name>
<reference evidence="3" key="1">
    <citation type="journal article" date="2013" name="Nat. Genet.">
        <title>The duck genome and transcriptome provide insight into an avian influenza virus reservoir species.</title>
        <authorList>
            <person name="Huang Y."/>
            <person name="Li Y."/>
            <person name="Burt D.W."/>
            <person name="Chen H."/>
            <person name="Zhang Y."/>
            <person name="Qian W."/>
            <person name="Kim H."/>
            <person name="Gan S."/>
            <person name="Zhao Y."/>
            <person name="Li J."/>
            <person name="Yi K."/>
            <person name="Feng H."/>
            <person name="Zhu P."/>
            <person name="Li B."/>
            <person name="Liu Q."/>
            <person name="Fairley S."/>
            <person name="Magor K.E."/>
            <person name="Du Z."/>
            <person name="Hu X."/>
            <person name="Goodman L."/>
            <person name="Tafer H."/>
            <person name="Vignal A."/>
            <person name="Lee T."/>
            <person name="Kim K.W."/>
            <person name="Sheng Z."/>
            <person name="An Y."/>
            <person name="Searle S."/>
            <person name="Herrero J."/>
            <person name="Groenen M.A."/>
            <person name="Crooijmans R.P."/>
            <person name="Faraut T."/>
            <person name="Cai Q."/>
            <person name="Webster R.G."/>
            <person name="Aldridge J.R."/>
            <person name="Warren W.C."/>
            <person name="Bartschat S."/>
            <person name="Kehr S."/>
            <person name="Marz M."/>
            <person name="Stadler P.F."/>
            <person name="Smith J."/>
            <person name="Kraus R.H."/>
            <person name="Zhao Y."/>
            <person name="Ren L."/>
            <person name="Fei J."/>
            <person name="Morisson M."/>
            <person name="Kaiser P."/>
            <person name="Griffin D.K."/>
            <person name="Rao M."/>
            <person name="Pitel F."/>
            <person name="Wang J."/>
            <person name="Li N."/>
        </authorList>
    </citation>
    <scope>NUCLEOTIDE SEQUENCE [LARGE SCALE GENOMIC DNA]</scope>
</reference>
<protein>
    <submittedName>
        <fullName evidence="2">Angio-associated migratory cell protein</fullName>
    </submittedName>
</protein>
<gene>
    <name evidence="2" type="ORF">Anapl_18795</name>
</gene>
<feature type="non-terminal residue" evidence="2">
    <location>
        <position position="1"/>
    </location>
</feature>